<dbReference type="SUPFAM" id="SSF52058">
    <property type="entry name" value="L domain-like"/>
    <property type="match status" value="1"/>
</dbReference>
<evidence type="ECO:0000256" key="4">
    <source>
        <dbReference type="ARBA" id="ARBA00022729"/>
    </source>
</evidence>
<keyword evidence="3 8" id="KW-0812">Transmembrane</keyword>
<evidence type="ECO:0000313" key="12">
    <source>
        <dbReference type="Proteomes" id="UP000237000"/>
    </source>
</evidence>
<keyword evidence="12" id="KW-1185">Reference proteome</keyword>
<sequence>MSRVPTLFLILKVWFIFISSTKSYEVDLKTYENYRRELISETENFINIDCGAPTNYTDIFGRYFESDTNYVDTGEVSQISPNYMGLYWSQLTRLRSFPQGKKNCYVLRPKQGKNVDYLISFFFVYGNYDGRNTPPTFDLYIGVNYWETIRMGDSARIIFSEIVHVPTTDTIEVCLVNTNLGVPFISALQLRPLINNSIYQVNSFSSQLNKLVNRYDCGRTPIESTIARYQDDVYDRIWSNDFPSRTPVNTSQSNSIISVYYTEQPPAAVLSSAIQSLGTEIRYNFTNGMPNSEFLVYLHFAEVVQSAQGQRNFTITINGVTYGPYSSPDYLKTSFFIQKVSAQQGAVQLSILATPGSQFPPILNALEIFQVIQLLDQLPTDPEDVSSLLEFKRIYGVTEDWQGDPCVPTAYPWSRLTCNSDNPPRIISLNLSSSGLTGNITASLSNLKFVQELDLSYNQLTGSIPESLAELPSLVFLNLAGNKLEGSVPKALLEKSKTGALNLRLHDNPKLCFPDPCKQKKNKTIIIIVVVVGAPILVGAIVILLVYLCKPDGRGGKFILVFDIFIVLILLRTFTHFCFLLP</sequence>
<evidence type="ECO:0000256" key="7">
    <source>
        <dbReference type="ARBA" id="ARBA00023136"/>
    </source>
</evidence>
<evidence type="ECO:0000256" key="6">
    <source>
        <dbReference type="ARBA" id="ARBA00022989"/>
    </source>
</evidence>
<evidence type="ECO:0000256" key="3">
    <source>
        <dbReference type="ARBA" id="ARBA00022692"/>
    </source>
</evidence>
<feature type="chain" id="PRO_5015149545" evidence="9">
    <location>
        <begin position="24"/>
        <end position="582"/>
    </location>
</feature>
<dbReference type="Pfam" id="PF13855">
    <property type="entry name" value="LRR_8"/>
    <property type="match status" value="1"/>
</dbReference>
<evidence type="ECO:0000256" key="8">
    <source>
        <dbReference type="SAM" id="Phobius"/>
    </source>
</evidence>
<dbReference type="InterPro" id="IPR032675">
    <property type="entry name" value="LRR_dom_sf"/>
</dbReference>
<evidence type="ECO:0000256" key="9">
    <source>
        <dbReference type="SAM" id="SignalP"/>
    </source>
</evidence>
<dbReference type="GO" id="GO:0016020">
    <property type="term" value="C:membrane"/>
    <property type="evidence" value="ECO:0007669"/>
    <property type="project" value="UniProtKB-SubCell"/>
</dbReference>
<keyword evidence="5" id="KW-0677">Repeat</keyword>
<dbReference type="Pfam" id="PF12819">
    <property type="entry name" value="Malectin_like"/>
    <property type="match status" value="1"/>
</dbReference>
<gene>
    <name evidence="11" type="ORF">TorRG33x02_064380</name>
</gene>
<dbReference type="STRING" id="63057.A0A2P5FJ72"/>
<evidence type="ECO:0000259" key="10">
    <source>
        <dbReference type="Pfam" id="PF12819"/>
    </source>
</evidence>
<keyword evidence="4 9" id="KW-0732">Signal</keyword>
<evidence type="ECO:0000313" key="11">
    <source>
        <dbReference type="EMBL" id="PON97848.1"/>
    </source>
</evidence>
<dbReference type="PANTHER" id="PTHR45631:SF212">
    <property type="entry name" value="PROTEIN KINASE DOMAIN-CONTAINING PROTEIN"/>
    <property type="match status" value="1"/>
</dbReference>
<feature type="domain" description="Malectin-like" evidence="10">
    <location>
        <begin position="48"/>
        <end position="371"/>
    </location>
</feature>
<protein>
    <submittedName>
        <fullName evidence="11">Malectin-like carbohydrate-binding domain containing protein</fullName>
    </submittedName>
</protein>
<dbReference type="EMBL" id="JXTC01000029">
    <property type="protein sequence ID" value="PON97848.1"/>
    <property type="molecule type" value="Genomic_DNA"/>
</dbReference>
<evidence type="ECO:0000256" key="5">
    <source>
        <dbReference type="ARBA" id="ARBA00022737"/>
    </source>
</evidence>
<reference evidence="12" key="1">
    <citation type="submission" date="2016-06" db="EMBL/GenBank/DDBJ databases">
        <title>Parallel loss of symbiosis genes in relatives of nitrogen-fixing non-legume Parasponia.</title>
        <authorList>
            <person name="Van Velzen R."/>
            <person name="Holmer R."/>
            <person name="Bu F."/>
            <person name="Rutten L."/>
            <person name="Van Zeijl A."/>
            <person name="Liu W."/>
            <person name="Santuari L."/>
            <person name="Cao Q."/>
            <person name="Sharma T."/>
            <person name="Shen D."/>
            <person name="Roswanjaya Y."/>
            <person name="Wardhani T."/>
            <person name="Kalhor M.S."/>
            <person name="Jansen J."/>
            <person name="Van den Hoogen J."/>
            <person name="Gungor B."/>
            <person name="Hartog M."/>
            <person name="Hontelez J."/>
            <person name="Verver J."/>
            <person name="Yang W.-C."/>
            <person name="Schijlen E."/>
            <person name="Repin R."/>
            <person name="Schilthuizen M."/>
            <person name="Schranz E."/>
            <person name="Heidstra R."/>
            <person name="Miyata K."/>
            <person name="Fedorova E."/>
            <person name="Kohlen W."/>
            <person name="Bisseling T."/>
            <person name="Smit S."/>
            <person name="Geurts R."/>
        </authorList>
    </citation>
    <scope>NUCLEOTIDE SEQUENCE [LARGE SCALE GENOMIC DNA]</scope>
    <source>
        <strain evidence="12">cv. RG33-2</strain>
    </source>
</reference>
<evidence type="ECO:0000256" key="1">
    <source>
        <dbReference type="ARBA" id="ARBA00004167"/>
    </source>
</evidence>
<dbReference type="AlphaFoldDB" id="A0A2P5FJ72"/>
<accession>A0A2P5FJ72</accession>
<dbReference type="PANTHER" id="PTHR45631">
    <property type="entry name" value="OS07G0107800 PROTEIN-RELATED"/>
    <property type="match status" value="1"/>
</dbReference>
<feature type="transmembrane region" description="Helical" evidence="8">
    <location>
        <begin position="525"/>
        <end position="548"/>
    </location>
</feature>
<dbReference type="FunFam" id="3.80.10.10:FF:000129">
    <property type="entry name" value="Leucine-rich repeat receptor-like kinase"/>
    <property type="match status" value="1"/>
</dbReference>
<dbReference type="Gene3D" id="3.80.10.10">
    <property type="entry name" value="Ribonuclease Inhibitor"/>
    <property type="match status" value="1"/>
</dbReference>
<feature type="signal peptide" evidence="9">
    <location>
        <begin position="1"/>
        <end position="23"/>
    </location>
</feature>
<dbReference type="InterPro" id="IPR001611">
    <property type="entry name" value="Leu-rich_rpt"/>
</dbReference>
<dbReference type="InParanoid" id="A0A2P5FJ72"/>
<comment type="subcellular location">
    <subcellularLocation>
        <location evidence="1">Membrane</location>
        <topology evidence="1">Single-pass membrane protein</topology>
    </subcellularLocation>
</comment>
<dbReference type="Proteomes" id="UP000237000">
    <property type="component" value="Unassembled WGS sequence"/>
</dbReference>
<evidence type="ECO:0000256" key="2">
    <source>
        <dbReference type="ARBA" id="ARBA00022614"/>
    </source>
</evidence>
<name>A0A2P5FJ72_TREOI</name>
<dbReference type="Gene3D" id="2.60.120.430">
    <property type="entry name" value="Galactose-binding lectin"/>
    <property type="match status" value="1"/>
</dbReference>
<keyword evidence="7 8" id="KW-0472">Membrane</keyword>
<keyword evidence="6 8" id="KW-1133">Transmembrane helix</keyword>
<feature type="transmembrane region" description="Helical" evidence="8">
    <location>
        <begin position="560"/>
        <end position="581"/>
    </location>
</feature>
<keyword evidence="2" id="KW-0433">Leucine-rich repeat</keyword>
<organism evidence="11 12">
    <name type="scientific">Trema orientale</name>
    <name type="common">Charcoal tree</name>
    <name type="synonym">Celtis orientalis</name>
    <dbReference type="NCBI Taxonomy" id="63057"/>
    <lineage>
        <taxon>Eukaryota</taxon>
        <taxon>Viridiplantae</taxon>
        <taxon>Streptophyta</taxon>
        <taxon>Embryophyta</taxon>
        <taxon>Tracheophyta</taxon>
        <taxon>Spermatophyta</taxon>
        <taxon>Magnoliopsida</taxon>
        <taxon>eudicotyledons</taxon>
        <taxon>Gunneridae</taxon>
        <taxon>Pentapetalae</taxon>
        <taxon>rosids</taxon>
        <taxon>fabids</taxon>
        <taxon>Rosales</taxon>
        <taxon>Cannabaceae</taxon>
        <taxon>Trema</taxon>
    </lineage>
</organism>
<dbReference type="InterPro" id="IPR024788">
    <property type="entry name" value="Malectin-like_Carb-bd_dom"/>
</dbReference>
<comment type="caution">
    <text evidence="11">The sequence shown here is derived from an EMBL/GenBank/DDBJ whole genome shotgun (WGS) entry which is preliminary data.</text>
</comment>
<proteinExistence type="predicted"/>
<dbReference type="OrthoDB" id="1382965at2759"/>